<dbReference type="FunFam" id="3.40.50.620:FF:000093">
    <property type="entry name" value="Glutamyl-Q tRNA(Asp) synthetase"/>
    <property type="match status" value="1"/>
</dbReference>
<dbReference type="GO" id="GO:0006400">
    <property type="term" value="P:tRNA modification"/>
    <property type="evidence" value="ECO:0007669"/>
    <property type="project" value="InterPro"/>
</dbReference>
<dbReference type="InterPro" id="IPR020058">
    <property type="entry name" value="Glu/Gln-tRNA-synth_Ib_cat-dom"/>
</dbReference>
<evidence type="ECO:0000256" key="1">
    <source>
        <dbReference type="ARBA" id="ARBA00022598"/>
    </source>
</evidence>
<feature type="short sequence motif" description="'HIGH' region" evidence="7">
    <location>
        <begin position="12"/>
        <end position="22"/>
    </location>
</feature>
<evidence type="ECO:0000259" key="9">
    <source>
        <dbReference type="Pfam" id="PF00749"/>
    </source>
</evidence>
<reference evidence="10 11" key="1">
    <citation type="submission" date="2020-04" db="EMBL/GenBank/DDBJ databases">
        <title>Draft genome of Leeia sp. IMCC25680.</title>
        <authorList>
            <person name="Song J."/>
            <person name="Cho J.-C."/>
        </authorList>
    </citation>
    <scope>NUCLEOTIDE SEQUENCE [LARGE SCALE GENOMIC DNA]</scope>
    <source>
        <strain evidence="10 11">IMCC25680</strain>
    </source>
</reference>
<comment type="cofactor">
    <cofactor evidence="7">
        <name>Zn(2+)</name>
        <dbReference type="ChEBI" id="CHEBI:29105"/>
    </cofactor>
    <text evidence="7">Binds 1 zinc ion per subunit.</text>
</comment>
<evidence type="ECO:0000313" key="10">
    <source>
        <dbReference type="EMBL" id="NLR73999.1"/>
    </source>
</evidence>
<dbReference type="GO" id="GO:0004818">
    <property type="term" value="F:glutamate-tRNA ligase activity"/>
    <property type="evidence" value="ECO:0007669"/>
    <property type="project" value="TreeGrafter"/>
</dbReference>
<evidence type="ECO:0000256" key="6">
    <source>
        <dbReference type="ARBA" id="ARBA00023146"/>
    </source>
</evidence>
<protein>
    <recommendedName>
        <fullName evidence="7">Glutamyl-Q tRNA(Asp) synthetase</fullName>
        <shortName evidence="7">Glu-Q-RSs</shortName>
        <ecNumber evidence="7">6.1.1.-</ecNumber>
    </recommendedName>
</protein>
<dbReference type="InterPro" id="IPR014729">
    <property type="entry name" value="Rossmann-like_a/b/a_fold"/>
</dbReference>
<keyword evidence="8" id="KW-0648">Protein biosynthesis</keyword>
<dbReference type="InterPro" id="IPR000924">
    <property type="entry name" value="Glu/Gln-tRNA-synth"/>
</dbReference>
<feature type="binding site" evidence="7">
    <location>
        <position position="121"/>
    </location>
    <ligand>
        <name>Zn(2+)</name>
        <dbReference type="ChEBI" id="CHEBI:29105"/>
    </ligand>
</feature>
<feature type="binding site" evidence="7">
    <location>
        <position position="237"/>
    </location>
    <ligand>
        <name>ATP</name>
        <dbReference type="ChEBI" id="CHEBI:30616"/>
    </ligand>
</feature>
<dbReference type="PANTHER" id="PTHR43311">
    <property type="entry name" value="GLUTAMATE--TRNA LIGASE"/>
    <property type="match status" value="1"/>
</dbReference>
<feature type="binding site" evidence="7">
    <location>
        <position position="125"/>
    </location>
    <ligand>
        <name>Zn(2+)</name>
        <dbReference type="ChEBI" id="CHEBI:29105"/>
    </ligand>
</feature>
<name>A0A847S9G5_9NEIS</name>
<dbReference type="PRINTS" id="PR00987">
    <property type="entry name" value="TRNASYNTHGLU"/>
</dbReference>
<feature type="domain" description="Glutamyl/glutaminyl-tRNA synthetase class Ib catalytic" evidence="9">
    <location>
        <begin position="9"/>
        <end position="246"/>
    </location>
</feature>
<evidence type="ECO:0000256" key="4">
    <source>
        <dbReference type="ARBA" id="ARBA00022833"/>
    </source>
</evidence>
<dbReference type="Proteomes" id="UP000587991">
    <property type="component" value="Unassembled WGS sequence"/>
</dbReference>
<proteinExistence type="inferred from homology"/>
<dbReference type="InterPro" id="IPR049940">
    <property type="entry name" value="GluQ/Sye"/>
</dbReference>
<dbReference type="HAMAP" id="MF_01428">
    <property type="entry name" value="Glu_Q_tRNA_synth"/>
    <property type="match status" value="1"/>
</dbReference>
<gene>
    <name evidence="7" type="primary">gluQ</name>
    <name evidence="10" type="ORF">HF682_02340</name>
</gene>
<dbReference type="NCBIfam" id="NF004314">
    <property type="entry name" value="PRK05710.1-3"/>
    <property type="match status" value="1"/>
</dbReference>
<dbReference type="PANTHER" id="PTHR43311:SF1">
    <property type="entry name" value="GLUTAMYL-Q TRNA(ASP) SYNTHETASE"/>
    <property type="match status" value="1"/>
</dbReference>
<dbReference type="InterPro" id="IPR022380">
    <property type="entry name" value="Glu-Q_tRNA(Asp)_Synthase"/>
</dbReference>
<evidence type="ECO:0000256" key="8">
    <source>
        <dbReference type="RuleBase" id="RU363037"/>
    </source>
</evidence>
<feature type="binding site" evidence="7">
    <location>
        <position position="178"/>
    </location>
    <ligand>
        <name>L-glutamate</name>
        <dbReference type="ChEBI" id="CHEBI:29985"/>
    </ligand>
</feature>
<dbReference type="NCBIfam" id="TIGR03838">
    <property type="entry name" value="queuosine_YadB"/>
    <property type="match status" value="1"/>
</dbReference>
<dbReference type="EMBL" id="JABAIM010000001">
    <property type="protein sequence ID" value="NLR73999.1"/>
    <property type="molecule type" value="Genomic_DNA"/>
</dbReference>
<comment type="caution">
    <text evidence="10">The sequence shown here is derived from an EMBL/GenBank/DDBJ whole genome shotgun (WGS) entry which is preliminary data.</text>
</comment>
<accession>A0A847S9G5</accession>
<feature type="binding site" evidence="7">
    <location>
        <position position="103"/>
    </location>
    <ligand>
        <name>Zn(2+)</name>
        <dbReference type="ChEBI" id="CHEBI:29105"/>
    </ligand>
</feature>
<dbReference type="AlphaFoldDB" id="A0A847S9G5"/>
<keyword evidence="4 7" id="KW-0862">Zinc</keyword>
<dbReference type="Gene3D" id="3.40.50.620">
    <property type="entry name" value="HUPs"/>
    <property type="match status" value="1"/>
</dbReference>
<dbReference type="GO" id="GO:0008270">
    <property type="term" value="F:zinc ion binding"/>
    <property type="evidence" value="ECO:0007669"/>
    <property type="project" value="UniProtKB-UniRule"/>
</dbReference>
<feature type="short sequence motif" description="'KMSKS' region" evidence="7">
    <location>
        <begin position="234"/>
        <end position="238"/>
    </location>
</feature>
<keyword evidence="6 7" id="KW-0030">Aminoacyl-tRNA synthetase</keyword>
<keyword evidence="5 7" id="KW-0067">ATP-binding</keyword>
<evidence type="ECO:0000256" key="5">
    <source>
        <dbReference type="ARBA" id="ARBA00022840"/>
    </source>
</evidence>
<comment type="similarity">
    <text evidence="7">Belongs to the class-I aminoacyl-tRNA synthetase family. GluQ subfamily.</text>
</comment>
<feature type="binding site" evidence="7">
    <location>
        <begin position="9"/>
        <end position="13"/>
    </location>
    <ligand>
        <name>L-glutamate</name>
        <dbReference type="ChEBI" id="CHEBI:29985"/>
    </ligand>
</feature>
<evidence type="ECO:0000256" key="2">
    <source>
        <dbReference type="ARBA" id="ARBA00022723"/>
    </source>
</evidence>
<evidence type="ECO:0000256" key="3">
    <source>
        <dbReference type="ARBA" id="ARBA00022741"/>
    </source>
</evidence>
<evidence type="ECO:0000313" key="11">
    <source>
        <dbReference type="Proteomes" id="UP000587991"/>
    </source>
</evidence>
<keyword evidence="11" id="KW-1185">Reference proteome</keyword>
<feature type="binding site" evidence="7">
    <location>
        <position position="101"/>
    </location>
    <ligand>
        <name>Zn(2+)</name>
        <dbReference type="ChEBI" id="CHEBI:29105"/>
    </ligand>
</feature>
<sequence>MSSPPYVGRFAPSPTGLLHFGSVLAAIASYLDARQHGGRWLVRMEDLDPPREQPGAAEHILHTLEALGLHWDGEVMWQSRRHEHYLAALQQLETAGWVYPCGCSRKDVASLAHAGVEGPVYPDTCRNGMRGDELRGWRVRTLDSPIHFRDRIRGHLQYNLHRDLGDFILRRADGLFAYQLAVVVDDAEQGITEVIRGVDLLHSTPRQIWLQQLLHRPTPHYAHLPLALSQQGQKLSKQNLALPVDAAHAPQLWWLALQFLGQHPPEALLGAEVATLQQWAITHWQLNRVPRDNQPAPTGLEGNASSI</sequence>
<keyword evidence="3 7" id="KW-0547">Nucleotide-binding</keyword>
<dbReference type="RefSeq" id="WP_168875645.1">
    <property type="nucleotide sequence ID" value="NZ_JABAIM010000001.1"/>
</dbReference>
<organism evidence="10 11">
    <name type="scientific">Leeia aquatica</name>
    <dbReference type="NCBI Taxonomy" id="2725557"/>
    <lineage>
        <taxon>Bacteria</taxon>
        <taxon>Pseudomonadati</taxon>
        <taxon>Pseudomonadota</taxon>
        <taxon>Betaproteobacteria</taxon>
        <taxon>Neisseriales</taxon>
        <taxon>Leeiaceae</taxon>
        <taxon>Leeia</taxon>
    </lineage>
</organism>
<dbReference type="EC" id="6.1.1.-" evidence="7"/>
<feature type="binding site" evidence="7">
    <location>
        <position position="196"/>
    </location>
    <ligand>
        <name>L-glutamate</name>
        <dbReference type="ChEBI" id="CHEBI:29985"/>
    </ligand>
</feature>
<dbReference type="SUPFAM" id="SSF52374">
    <property type="entry name" value="Nucleotidylyl transferase"/>
    <property type="match status" value="1"/>
</dbReference>
<dbReference type="Pfam" id="PF00749">
    <property type="entry name" value="tRNA-synt_1c"/>
    <property type="match status" value="1"/>
</dbReference>
<keyword evidence="1 7" id="KW-0436">Ligase</keyword>
<comment type="function">
    <text evidence="7">Catalyzes the tRNA-independent activation of glutamate in presence of ATP and the subsequent transfer of glutamate onto a tRNA(Asp). Glutamate is transferred on the 2-amino-5-(4,5-dihydroxy-2-cyclopenten-1-yl) moiety of the queuosine in the wobble position of the QUC anticodon.</text>
</comment>
<evidence type="ECO:0000256" key="7">
    <source>
        <dbReference type="HAMAP-Rule" id="MF_01428"/>
    </source>
</evidence>
<feature type="binding site" evidence="7">
    <location>
        <position position="45"/>
    </location>
    <ligand>
        <name>L-glutamate</name>
        <dbReference type="ChEBI" id="CHEBI:29985"/>
    </ligand>
</feature>
<dbReference type="GO" id="GO:0005829">
    <property type="term" value="C:cytosol"/>
    <property type="evidence" value="ECO:0007669"/>
    <property type="project" value="TreeGrafter"/>
</dbReference>
<dbReference type="GO" id="GO:0006424">
    <property type="term" value="P:glutamyl-tRNA aminoacylation"/>
    <property type="evidence" value="ECO:0007669"/>
    <property type="project" value="InterPro"/>
</dbReference>
<keyword evidence="2 7" id="KW-0479">Metal-binding</keyword>
<dbReference type="GO" id="GO:0005524">
    <property type="term" value="F:ATP binding"/>
    <property type="evidence" value="ECO:0007669"/>
    <property type="project" value="UniProtKB-KW"/>
</dbReference>